<proteinExistence type="predicted"/>
<dbReference type="AlphaFoldDB" id="A0AAN4Q2D0"/>
<gene>
    <name evidence="1" type="ORF">KPSA3_02037</name>
</gene>
<evidence type="ECO:0000313" key="2">
    <source>
        <dbReference type="Proteomes" id="UP000248291"/>
    </source>
</evidence>
<dbReference type="Proteomes" id="UP000248291">
    <property type="component" value="Unassembled WGS sequence"/>
</dbReference>
<protein>
    <submittedName>
        <fullName evidence="1">Anaerobic selenocysteine-containing dehydrogenase</fullName>
    </submittedName>
</protein>
<name>A0AAN4Q2D0_PSESF</name>
<reference evidence="1 2" key="1">
    <citation type="submission" date="2018-04" db="EMBL/GenBank/DDBJ databases">
        <title>Draft genome sequence of Pseudomonas syringae pv. actinidiae biovar 3 strains isolated from kiwifruit in Kagawa prefecture.</title>
        <authorList>
            <person name="Tabuchi M."/>
            <person name="Saito M."/>
            <person name="Fujiwara S."/>
            <person name="Sasa N."/>
            <person name="Akimitsu K."/>
            <person name="Gomi K."/>
            <person name="Konishi-Sugita S."/>
            <person name="Hamano K."/>
            <person name="Kataoka I."/>
        </authorList>
    </citation>
    <scope>NUCLEOTIDE SEQUENCE [LARGE SCALE GENOMIC DNA]</scope>
    <source>
        <strain evidence="1 2">MAFF212211</strain>
    </source>
</reference>
<evidence type="ECO:0000313" key="1">
    <source>
        <dbReference type="EMBL" id="GBH16102.1"/>
    </source>
</evidence>
<sequence length="139" mass="15854">MPVCSFLWQWHVTDLWRLLVLLQNRRRIGNMFKRKTDGDGLRLVVGLFSQPAPCQRCARAYAADNFRWAVELLQGGLKGFLLQYAVVLGQHHLNDTCRSIFTDRQQLLVSEHFFGGDCQCNAGLDGGSRCHAGQWRTAF</sequence>
<accession>A0AAN4Q2D0</accession>
<organism evidence="1 2">
    <name type="scientific">Pseudomonas syringae pv. actinidiae</name>
    <dbReference type="NCBI Taxonomy" id="103796"/>
    <lineage>
        <taxon>Bacteria</taxon>
        <taxon>Pseudomonadati</taxon>
        <taxon>Pseudomonadota</taxon>
        <taxon>Gammaproteobacteria</taxon>
        <taxon>Pseudomonadales</taxon>
        <taxon>Pseudomonadaceae</taxon>
        <taxon>Pseudomonas</taxon>
        <taxon>Pseudomonas syringae</taxon>
    </lineage>
</organism>
<comment type="caution">
    <text evidence="1">The sequence shown here is derived from an EMBL/GenBank/DDBJ whole genome shotgun (WGS) entry which is preliminary data.</text>
</comment>
<dbReference type="EMBL" id="BGKA01000069">
    <property type="protein sequence ID" value="GBH16102.1"/>
    <property type="molecule type" value="Genomic_DNA"/>
</dbReference>